<comment type="subcellular location">
    <subcellularLocation>
        <location evidence="1">Cell membrane</location>
        <topology evidence="1">Multi-pass membrane protein</topology>
    </subcellularLocation>
</comment>
<keyword evidence="2" id="KW-1003">Cell membrane</keyword>
<evidence type="ECO:0000313" key="7">
    <source>
        <dbReference type="EMBL" id="XDP45812.1"/>
    </source>
</evidence>
<keyword evidence="5 6" id="KW-0472">Membrane</keyword>
<feature type="transmembrane region" description="Helical" evidence="6">
    <location>
        <begin position="307"/>
        <end position="325"/>
    </location>
</feature>
<evidence type="ECO:0000256" key="3">
    <source>
        <dbReference type="ARBA" id="ARBA00022692"/>
    </source>
</evidence>
<dbReference type="Pfam" id="PF13347">
    <property type="entry name" value="MFS_2"/>
    <property type="match status" value="1"/>
</dbReference>
<evidence type="ECO:0000256" key="1">
    <source>
        <dbReference type="ARBA" id="ARBA00004651"/>
    </source>
</evidence>
<dbReference type="KEGG" id="spue:AB5L97_01985"/>
<dbReference type="PROSITE" id="PS00872">
    <property type="entry name" value="NA_GALACTOSIDE_SYMP"/>
    <property type="match status" value="1"/>
</dbReference>
<dbReference type="GO" id="GO:0015293">
    <property type="term" value="F:symporter activity"/>
    <property type="evidence" value="ECO:0007669"/>
    <property type="project" value="InterPro"/>
</dbReference>
<dbReference type="InterPro" id="IPR036259">
    <property type="entry name" value="MFS_trans_sf"/>
</dbReference>
<evidence type="ECO:0000256" key="5">
    <source>
        <dbReference type="ARBA" id="ARBA00023136"/>
    </source>
</evidence>
<feature type="transmembrane region" description="Helical" evidence="6">
    <location>
        <begin position="418"/>
        <end position="440"/>
    </location>
</feature>
<dbReference type="PANTHER" id="PTHR11328:SF39">
    <property type="entry name" value="2,3-DIHYDROXYPROPANE-1-SULFONATE EXPORTER-RELATED"/>
    <property type="match status" value="1"/>
</dbReference>
<dbReference type="SUPFAM" id="SSF103473">
    <property type="entry name" value="MFS general substrate transporter"/>
    <property type="match status" value="1"/>
</dbReference>
<dbReference type="GO" id="GO:0006814">
    <property type="term" value="P:sodium ion transport"/>
    <property type="evidence" value="ECO:0007669"/>
    <property type="project" value="InterPro"/>
</dbReference>
<dbReference type="Gene3D" id="1.20.1250.20">
    <property type="entry name" value="MFS general substrate transporter like domains"/>
    <property type="match status" value="2"/>
</dbReference>
<dbReference type="AlphaFoldDB" id="A0AB39L5Q0"/>
<dbReference type="InterPro" id="IPR018043">
    <property type="entry name" value="Na/Gal_symport_CS"/>
</dbReference>
<gene>
    <name evidence="7" type="primary">uidB</name>
    <name evidence="7" type="ORF">AB5L97_01985</name>
</gene>
<organism evidence="7">
    <name type="scientific">Sinomonas puerhi</name>
    <dbReference type="NCBI Taxonomy" id="3238584"/>
    <lineage>
        <taxon>Bacteria</taxon>
        <taxon>Bacillati</taxon>
        <taxon>Actinomycetota</taxon>
        <taxon>Actinomycetes</taxon>
        <taxon>Micrococcales</taxon>
        <taxon>Micrococcaceae</taxon>
        <taxon>Sinomonas</taxon>
    </lineage>
</organism>
<keyword evidence="3 6" id="KW-0812">Transmembrane</keyword>
<keyword evidence="4 6" id="KW-1133">Transmembrane helix</keyword>
<proteinExistence type="predicted"/>
<dbReference type="GO" id="GO:0005886">
    <property type="term" value="C:plasma membrane"/>
    <property type="evidence" value="ECO:0007669"/>
    <property type="project" value="UniProtKB-SubCell"/>
</dbReference>
<feature type="transmembrane region" description="Helical" evidence="6">
    <location>
        <begin position="331"/>
        <end position="355"/>
    </location>
</feature>
<dbReference type="InterPro" id="IPR001927">
    <property type="entry name" value="Na/Gal_symport"/>
</dbReference>
<dbReference type="NCBIfam" id="TIGR00792">
    <property type="entry name" value="gph"/>
    <property type="match status" value="1"/>
</dbReference>
<sequence>MTSSPSAPAARTDHPGSDKLRLRSIIGYGAGDAANNLAFTTTSMFLLVYYTDVAGIPAAAAGTLFLVVRLFDAFSDLFAGRMVDRTNTKRWGKFRPFILFGSVPLLILTFLNFHIPQIGEGGKLAYAYIVYAALGLAYSLVNIPYGSMASAMTQKPKERAKLASARTVGALLVSSALGIFVAPLLKAGTDLQPIFTAVTLVFMVLGVVLYLFTFFTTREKVARDVPKVSFKQSMQTLKGNKPLLMLCLSSLLFLSGYLSLSTVQVYYFRDALHNLGLVPILSIVQLVITLALSAWVPVLVARFGKRTVYMAFIVVGVVGGLLVMFTPTTLVWLAFLGFVIAVGGIAGVSIVVWALEADTVEYGEWKTGVRSEGIIYSLFSFTRKTGQAVGGALAGYALAWGGYDGHAAAQTAQAVTGIQIAAGLIPAILGAGAGVIMFFYELTDARHAKIVAEIRERHLQAGAGLGADAETVAKLSKPEGA</sequence>
<dbReference type="RefSeq" id="WP_369046250.1">
    <property type="nucleotide sequence ID" value="NZ_CP163302.1"/>
</dbReference>
<evidence type="ECO:0000256" key="6">
    <source>
        <dbReference type="SAM" id="Phobius"/>
    </source>
</evidence>
<feature type="transmembrane region" description="Helical" evidence="6">
    <location>
        <begin position="375"/>
        <end position="398"/>
    </location>
</feature>
<feature type="transmembrane region" description="Helical" evidence="6">
    <location>
        <begin position="243"/>
        <end position="268"/>
    </location>
</feature>
<accession>A0AB39L5Q0</accession>
<dbReference type="NCBIfam" id="NF007353">
    <property type="entry name" value="PRK09848.1"/>
    <property type="match status" value="1"/>
</dbReference>
<reference evidence="7" key="1">
    <citation type="submission" date="2024-07" db="EMBL/GenBank/DDBJ databases">
        <authorList>
            <person name="fu j."/>
        </authorList>
    </citation>
    <scope>NUCLEOTIDE SEQUENCE</scope>
    <source>
        <strain evidence="7">P10A9</strain>
    </source>
</reference>
<dbReference type="GO" id="GO:0008643">
    <property type="term" value="P:carbohydrate transport"/>
    <property type="evidence" value="ECO:0007669"/>
    <property type="project" value="InterPro"/>
</dbReference>
<feature type="transmembrane region" description="Helical" evidence="6">
    <location>
        <begin position="125"/>
        <end position="146"/>
    </location>
</feature>
<evidence type="ECO:0000256" key="2">
    <source>
        <dbReference type="ARBA" id="ARBA00022475"/>
    </source>
</evidence>
<evidence type="ECO:0000256" key="4">
    <source>
        <dbReference type="ARBA" id="ARBA00022989"/>
    </source>
</evidence>
<dbReference type="EMBL" id="CP163302">
    <property type="protein sequence ID" value="XDP45812.1"/>
    <property type="molecule type" value="Genomic_DNA"/>
</dbReference>
<feature type="transmembrane region" description="Helical" evidence="6">
    <location>
        <begin position="167"/>
        <end position="185"/>
    </location>
</feature>
<dbReference type="CDD" id="cd17332">
    <property type="entry name" value="MFS_MelB_like"/>
    <property type="match status" value="1"/>
</dbReference>
<dbReference type="PANTHER" id="PTHR11328">
    <property type="entry name" value="MAJOR FACILITATOR SUPERFAMILY DOMAIN-CONTAINING PROTEIN"/>
    <property type="match status" value="1"/>
</dbReference>
<feature type="transmembrane region" description="Helical" evidence="6">
    <location>
        <begin position="191"/>
        <end position="213"/>
    </location>
</feature>
<feature type="transmembrane region" description="Helical" evidence="6">
    <location>
        <begin position="47"/>
        <end position="71"/>
    </location>
</feature>
<name>A0AB39L5Q0_9MICC</name>
<feature type="transmembrane region" description="Helical" evidence="6">
    <location>
        <begin position="92"/>
        <end position="113"/>
    </location>
</feature>
<protein>
    <submittedName>
        <fullName evidence="7">Glucuronide transporter</fullName>
    </submittedName>
</protein>
<dbReference type="InterPro" id="IPR039672">
    <property type="entry name" value="MFS_2"/>
</dbReference>
<feature type="transmembrane region" description="Helical" evidence="6">
    <location>
        <begin position="280"/>
        <end position="300"/>
    </location>
</feature>